<proteinExistence type="inferred from homology"/>
<gene>
    <name evidence="3" type="ORF">NSU_1509</name>
</gene>
<dbReference type="Proteomes" id="UP000004030">
    <property type="component" value="Unassembled WGS sequence"/>
</dbReference>
<dbReference type="InterPro" id="IPR020904">
    <property type="entry name" value="Sc_DH/Rdtase_CS"/>
</dbReference>
<comment type="similarity">
    <text evidence="1">Belongs to the short-chain dehydrogenases/reductases (SDR) family.</text>
</comment>
<sequence>MDEKARSGWMKRLAGKAIAIIGAGGIGDALAQRFVSEGADVLLGDRDSAAARAGAQRAGSNCSAMSVNAADEDSVAAFFGWAREMWGGLDGAHLNFADFSAAHPDQDLLTLSVDAFDRQGDTNIRGTFLCARAAVPLLLDRGGGTMLITGSGAAAKPDKSGFGYGMSKAAGNVLMRHIAYRYGAQGVRANVIQCGMVLHERLLANARPDFAERALAGQVCKTRVTRPEDVAAMSAMLMSDEGATISGQVIAIDGGSTMRL</sequence>
<evidence type="ECO:0000313" key="4">
    <source>
        <dbReference type="Proteomes" id="UP000004030"/>
    </source>
</evidence>
<dbReference type="AlphaFoldDB" id="G6EAW1"/>
<accession>G6EAW1</accession>
<dbReference type="PANTHER" id="PTHR43669:SF3">
    <property type="entry name" value="ALCOHOL DEHYDROGENASE, PUTATIVE (AFU_ORTHOLOGUE AFUA_3G03445)-RELATED"/>
    <property type="match status" value="1"/>
</dbReference>
<dbReference type="PROSITE" id="PS00061">
    <property type="entry name" value="ADH_SHORT"/>
    <property type="match status" value="1"/>
</dbReference>
<evidence type="ECO:0000256" key="1">
    <source>
        <dbReference type="ARBA" id="ARBA00006484"/>
    </source>
</evidence>
<dbReference type="GO" id="GO:0016491">
    <property type="term" value="F:oxidoreductase activity"/>
    <property type="evidence" value="ECO:0007669"/>
    <property type="project" value="UniProtKB-KW"/>
</dbReference>
<dbReference type="SUPFAM" id="SSF51735">
    <property type="entry name" value="NAD(P)-binding Rossmann-fold domains"/>
    <property type="match status" value="1"/>
</dbReference>
<dbReference type="Gene3D" id="3.40.50.720">
    <property type="entry name" value="NAD(P)-binding Rossmann-like Domain"/>
    <property type="match status" value="1"/>
</dbReference>
<evidence type="ECO:0000313" key="3">
    <source>
        <dbReference type="EMBL" id="EHJ61748.1"/>
    </source>
</evidence>
<protein>
    <recommendedName>
        <fullName evidence="5">Short-chain dehydrogenase/reductase SDR</fullName>
    </recommendedName>
</protein>
<evidence type="ECO:0008006" key="5">
    <source>
        <dbReference type="Google" id="ProtNLM"/>
    </source>
</evidence>
<organism evidence="3 4">
    <name type="scientific">Novosphingobium pentaromativorans US6-1</name>
    <dbReference type="NCBI Taxonomy" id="1088721"/>
    <lineage>
        <taxon>Bacteria</taxon>
        <taxon>Pseudomonadati</taxon>
        <taxon>Pseudomonadota</taxon>
        <taxon>Alphaproteobacteria</taxon>
        <taxon>Sphingomonadales</taxon>
        <taxon>Sphingomonadaceae</taxon>
        <taxon>Novosphingobium</taxon>
    </lineage>
</organism>
<dbReference type="EMBL" id="AGFM01000017">
    <property type="protein sequence ID" value="EHJ61748.1"/>
    <property type="molecule type" value="Genomic_DNA"/>
</dbReference>
<keyword evidence="4" id="KW-1185">Reference proteome</keyword>
<dbReference type="PRINTS" id="PR00081">
    <property type="entry name" value="GDHRDH"/>
</dbReference>
<dbReference type="CDD" id="cd05233">
    <property type="entry name" value="SDR_c"/>
    <property type="match status" value="1"/>
</dbReference>
<dbReference type="PATRIC" id="fig|1088721.3.peg.1490"/>
<reference evidence="3 4" key="1">
    <citation type="journal article" date="2012" name="J. Bacteriol.">
        <title>Genome sequence of benzo(a)pyrene-degrading bacterium Novosphingobium pentaromativorans US6-1.</title>
        <authorList>
            <person name="Luo Y.R."/>
            <person name="Kang S.G."/>
            <person name="Kim S.J."/>
            <person name="Kim M.R."/>
            <person name="Li N."/>
            <person name="Lee J.H."/>
            <person name="Kwon K.K."/>
        </authorList>
    </citation>
    <scope>NUCLEOTIDE SEQUENCE [LARGE SCALE GENOMIC DNA]</scope>
    <source>
        <strain evidence="3 4">US6-1</strain>
    </source>
</reference>
<name>G6EAW1_9SPHN</name>
<dbReference type="InterPro" id="IPR002347">
    <property type="entry name" value="SDR_fam"/>
</dbReference>
<dbReference type="PANTHER" id="PTHR43669">
    <property type="entry name" value="5-KETO-D-GLUCONATE 5-REDUCTASE"/>
    <property type="match status" value="1"/>
</dbReference>
<dbReference type="eggNOG" id="COG1028">
    <property type="taxonomic scope" value="Bacteria"/>
</dbReference>
<evidence type="ECO:0000256" key="2">
    <source>
        <dbReference type="ARBA" id="ARBA00023002"/>
    </source>
</evidence>
<dbReference type="Pfam" id="PF13561">
    <property type="entry name" value="adh_short_C2"/>
    <property type="match status" value="1"/>
</dbReference>
<dbReference type="InterPro" id="IPR036291">
    <property type="entry name" value="NAD(P)-bd_dom_sf"/>
</dbReference>
<keyword evidence="2" id="KW-0560">Oxidoreductase</keyword>
<dbReference type="STRING" id="1088721.JI59_12625"/>
<comment type="caution">
    <text evidence="3">The sequence shown here is derived from an EMBL/GenBank/DDBJ whole genome shotgun (WGS) entry which is preliminary data.</text>
</comment>